<dbReference type="PRINTS" id="PR00446">
    <property type="entry name" value="HYDRGNUPTAKE"/>
</dbReference>
<evidence type="ECO:0000256" key="1">
    <source>
        <dbReference type="ARBA" id="ARBA00006814"/>
    </source>
</evidence>
<comment type="caution">
    <text evidence="5">The sequence shown here is derived from an EMBL/GenBank/DDBJ whole genome shotgun (WGS) entry which is preliminary data.</text>
</comment>
<keyword evidence="2 5" id="KW-0645">Protease</keyword>
<organism evidence="5 6">
    <name type="scientific">Desulfonatronospira thiodismutans ASO3-1</name>
    <dbReference type="NCBI Taxonomy" id="555779"/>
    <lineage>
        <taxon>Bacteria</taxon>
        <taxon>Pseudomonadati</taxon>
        <taxon>Thermodesulfobacteriota</taxon>
        <taxon>Desulfovibrionia</taxon>
        <taxon>Desulfovibrionales</taxon>
        <taxon>Desulfonatronovibrionaceae</taxon>
        <taxon>Desulfonatronospira</taxon>
    </lineage>
</organism>
<dbReference type="InterPro" id="IPR023430">
    <property type="entry name" value="Pept_HybD-like_dom_sf"/>
</dbReference>
<evidence type="ECO:0000313" key="6">
    <source>
        <dbReference type="Proteomes" id="UP000005496"/>
    </source>
</evidence>
<reference evidence="5" key="1">
    <citation type="submission" date="2010-05" db="EMBL/GenBank/DDBJ databases">
        <title>The draft genome of Desulfonatronospira thiodismutans ASO3-1.</title>
        <authorList>
            <consortium name="US DOE Joint Genome Institute (JGI-PGF)"/>
            <person name="Lucas S."/>
            <person name="Copeland A."/>
            <person name="Lapidus A."/>
            <person name="Cheng J.-F."/>
            <person name="Bruce D."/>
            <person name="Goodwin L."/>
            <person name="Pitluck S."/>
            <person name="Chertkov O."/>
            <person name="Brettin T."/>
            <person name="Detter J.C."/>
            <person name="Han C."/>
            <person name="Land M.L."/>
            <person name="Hauser L."/>
            <person name="Kyrpides N."/>
            <person name="Mikhailova N."/>
            <person name="Muyzer G."/>
            <person name="Woyke T."/>
        </authorList>
    </citation>
    <scope>NUCLEOTIDE SEQUENCE [LARGE SCALE GENOMIC DNA]</scope>
    <source>
        <strain evidence="5">ASO3-1</strain>
    </source>
</reference>
<dbReference type="Gene3D" id="3.40.50.1450">
    <property type="entry name" value="HybD-like"/>
    <property type="match status" value="1"/>
</dbReference>
<proteinExistence type="inferred from homology"/>
<accession>D6SSB1</accession>
<dbReference type="eggNOG" id="COG0680">
    <property type="taxonomic scope" value="Bacteria"/>
</dbReference>
<dbReference type="GO" id="GO:0004190">
    <property type="term" value="F:aspartic-type endopeptidase activity"/>
    <property type="evidence" value="ECO:0007669"/>
    <property type="project" value="UniProtKB-KW"/>
</dbReference>
<dbReference type="Proteomes" id="UP000005496">
    <property type="component" value="Unassembled WGS sequence"/>
</dbReference>
<protein>
    <submittedName>
        <fullName evidence="5">Hydrogenase maturation protease</fullName>
    </submittedName>
</protein>
<dbReference type="NCBIfam" id="TIGR00072">
    <property type="entry name" value="hydrog_prot"/>
    <property type="match status" value="1"/>
</dbReference>
<name>D6SSB1_9BACT</name>
<dbReference type="PANTHER" id="PTHR30302:SF1">
    <property type="entry name" value="HYDROGENASE 2 MATURATION PROTEASE"/>
    <property type="match status" value="1"/>
</dbReference>
<comment type="similarity">
    <text evidence="1">Belongs to the peptidase A31 family.</text>
</comment>
<dbReference type="GO" id="GO:0016485">
    <property type="term" value="P:protein processing"/>
    <property type="evidence" value="ECO:0007669"/>
    <property type="project" value="TreeGrafter"/>
</dbReference>
<evidence type="ECO:0000256" key="3">
    <source>
        <dbReference type="ARBA" id="ARBA00022750"/>
    </source>
</evidence>
<evidence type="ECO:0000313" key="5">
    <source>
        <dbReference type="EMBL" id="EFI33577.1"/>
    </source>
</evidence>
<sequence>MVEAAQLFGCGGEMDWSSMFDARVVVFGCGNTLYGDDGMGPLAIKALQDRGDLGQEVACIDAGTSIRPLLFDLILSDKHPEQVIIIDTTTDDDIKPGEVREIDISRVDPKKISDFSMHQFPTTNLLKELQETTDIKLSIIVVRAAHIPEKMQEGLSPEVQKALDEVQTKVLQLVNSEVQKL</sequence>
<dbReference type="InterPro" id="IPR000671">
    <property type="entry name" value="Peptidase_A31"/>
</dbReference>
<dbReference type="GO" id="GO:0008047">
    <property type="term" value="F:enzyme activator activity"/>
    <property type="evidence" value="ECO:0007669"/>
    <property type="project" value="InterPro"/>
</dbReference>
<keyword evidence="4" id="KW-0378">Hydrolase</keyword>
<dbReference type="AlphaFoldDB" id="D6SSB1"/>
<dbReference type="EMBL" id="ACJN02000003">
    <property type="protein sequence ID" value="EFI33577.1"/>
    <property type="molecule type" value="Genomic_DNA"/>
</dbReference>
<evidence type="ECO:0000256" key="2">
    <source>
        <dbReference type="ARBA" id="ARBA00022670"/>
    </source>
</evidence>
<dbReference type="Pfam" id="PF01750">
    <property type="entry name" value="HycI"/>
    <property type="match status" value="1"/>
</dbReference>
<keyword evidence="6" id="KW-1185">Reference proteome</keyword>
<evidence type="ECO:0000256" key="4">
    <source>
        <dbReference type="ARBA" id="ARBA00022801"/>
    </source>
</evidence>
<keyword evidence="3" id="KW-0064">Aspartyl protease</keyword>
<dbReference type="SUPFAM" id="SSF53163">
    <property type="entry name" value="HybD-like"/>
    <property type="match status" value="1"/>
</dbReference>
<gene>
    <name evidence="5" type="ORF">Dthio_PD0912</name>
</gene>
<dbReference type="PANTHER" id="PTHR30302">
    <property type="entry name" value="HYDROGENASE 1 MATURATION PROTEASE"/>
    <property type="match status" value="1"/>
</dbReference>